<feature type="compositionally biased region" description="Basic residues" evidence="1">
    <location>
        <begin position="128"/>
        <end position="146"/>
    </location>
</feature>
<feature type="compositionally biased region" description="Low complexity" evidence="1">
    <location>
        <begin position="167"/>
        <end position="181"/>
    </location>
</feature>
<dbReference type="Proteomes" id="UP001460270">
    <property type="component" value="Unassembled WGS sequence"/>
</dbReference>
<dbReference type="EMBL" id="JBBPFD010000021">
    <property type="protein sequence ID" value="KAK7882535.1"/>
    <property type="molecule type" value="Genomic_DNA"/>
</dbReference>
<dbReference type="AlphaFoldDB" id="A0AAW0MSK6"/>
<protein>
    <submittedName>
        <fullName evidence="2">Uncharacterized protein</fullName>
    </submittedName>
</protein>
<feature type="region of interest" description="Disordered" evidence="1">
    <location>
        <begin position="248"/>
        <end position="300"/>
    </location>
</feature>
<organism evidence="2 3">
    <name type="scientific">Mugilogobius chulae</name>
    <name type="common">yellowstripe goby</name>
    <dbReference type="NCBI Taxonomy" id="88201"/>
    <lineage>
        <taxon>Eukaryota</taxon>
        <taxon>Metazoa</taxon>
        <taxon>Chordata</taxon>
        <taxon>Craniata</taxon>
        <taxon>Vertebrata</taxon>
        <taxon>Euteleostomi</taxon>
        <taxon>Actinopterygii</taxon>
        <taxon>Neopterygii</taxon>
        <taxon>Teleostei</taxon>
        <taxon>Neoteleostei</taxon>
        <taxon>Acanthomorphata</taxon>
        <taxon>Gobiaria</taxon>
        <taxon>Gobiiformes</taxon>
        <taxon>Gobioidei</taxon>
        <taxon>Gobiidae</taxon>
        <taxon>Gobionellinae</taxon>
        <taxon>Mugilogobius</taxon>
    </lineage>
</organism>
<feature type="compositionally biased region" description="Polar residues" evidence="1">
    <location>
        <begin position="38"/>
        <end position="55"/>
    </location>
</feature>
<feature type="compositionally biased region" description="Polar residues" evidence="1">
    <location>
        <begin position="186"/>
        <end position="199"/>
    </location>
</feature>
<gene>
    <name evidence="2" type="ORF">WMY93_028709</name>
</gene>
<sequence>MVRLVFRPYTQVGRPICTSGPLRASTRVSSGFALPRHSSPSFGSYRTRSCSTSPTERARRAGGAPGAPEGQDPTSDDGSGGLPTSPLTPGALCTWAGPRPGDATQLGRTEDSPPRSTVAPGSRGPVPARRRRGRSGHSSHGPGKRRSPGEGALAGRGAPPRRKCARRGPAARGRGSPRGSPDTARPSLTSRVESPGQTARTPPVYLLTVSRPLELSLQSSFQLSLRYLSTIGLVPVFSLRWSLPPALGCIPKQPDSEKTGPRRDEGRYRPHTVHGLSLYQKDSGPRSTPGKRSSVRHISRARLSDGDSALGSSLFARRY</sequence>
<accession>A0AAW0MSK6</accession>
<feature type="compositionally biased region" description="Basic and acidic residues" evidence="1">
    <location>
        <begin position="254"/>
        <end position="268"/>
    </location>
</feature>
<proteinExistence type="predicted"/>
<evidence type="ECO:0000313" key="2">
    <source>
        <dbReference type="EMBL" id="KAK7882535.1"/>
    </source>
</evidence>
<keyword evidence="3" id="KW-1185">Reference proteome</keyword>
<reference evidence="3" key="1">
    <citation type="submission" date="2024-04" db="EMBL/GenBank/DDBJ databases">
        <title>Salinicola lusitanus LLJ914,a marine bacterium isolated from the Okinawa Trough.</title>
        <authorList>
            <person name="Li J."/>
        </authorList>
    </citation>
    <scope>NUCLEOTIDE SEQUENCE [LARGE SCALE GENOMIC DNA]</scope>
</reference>
<feature type="region of interest" description="Disordered" evidence="1">
    <location>
        <begin position="32"/>
        <end position="199"/>
    </location>
</feature>
<comment type="caution">
    <text evidence="2">The sequence shown here is derived from an EMBL/GenBank/DDBJ whole genome shotgun (WGS) entry which is preliminary data.</text>
</comment>
<evidence type="ECO:0000313" key="3">
    <source>
        <dbReference type="Proteomes" id="UP001460270"/>
    </source>
</evidence>
<evidence type="ECO:0000256" key="1">
    <source>
        <dbReference type="SAM" id="MobiDB-lite"/>
    </source>
</evidence>
<name>A0AAW0MSK6_9GOBI</name>